<dbReference type="HOGENOM" id="CLU_2218847_0_0_7"/>
<dbReference type="Proteomes" id="UP000009071">
    <property type="component" value="Chromosome"/>
</dbReference>
<reference evidence="2 3" key="1">
    <citation type="journal article" date="2009" name="Genome Res.">
        <title>Whole genome sequence of Desulfovibrio magneticus strain RS-1 revealed common gene clusters in magnetotactic bacteria.</title>
        <authorList>
            <person name="Nakazawa H."/>
            <person name="Arakaki A."/>
            <person name="Narita-Yamada S."/>
            <person name="Yashiro I."/>
            <person name="Jinno K."/>
            <person name="Aoki N."/>
            <person name="Tsuruyama A."/>
            <person name="Okamura Y."/>
            <person name="Tanikawa S."/>
            <person name="Fujita N."/>
            <person name="Takeyama H."/>
            <person name="Matsunaga T."/>
        </authorList>
    </citation>
    <scope>NUCLEOTIDE SEQUENCE [LARGE SCALE GENOMIC DNA]</scope>
    <source>
        <strain evidence="3">ATCC 700980 / DSM 13731 / RS-1</strain>
    </source>
</reference>
<keyword evidence="3" id="KW-1185">Reference proteome</keyword>
<gene>
    <name evidence="2" type="ordered locus">DMR_30210</name>
</gene>
<organism evidence="2 3">
    <name type="scientific">Solidesulfovibrio magneticus (strain ATCC 700980 / DSM 13731 / RS-1)</name>
    <name type="common">Desulfovibrio magneticus</name>
    <dbReference type="NCBI Taxonomy" id="573370"/>
    <lineage>
        <taxon>Bacteria</taxon>
        <taxon>Pseudomonadati</taxon>
        <taxon>Thermodesulfobacteriota</taxon>
        <taxon>Desulfovibrionia</taxon>
        <taxon>Desulfovibrionales</taxon>
        <taxon>Desulfovibrionaceae</taxon>
        <taxon>Solidesulfovibrio</taxon>
    </lineage>
</organism>
<dbReference type="RefSeq" id="WP_015861672.1">
    <property type="nucleotide sequence ID" value="NC_012796.1"/>
</dbReference>
<name>C4XID7_SOLM1</name>
<dbReference type="EMBL" id="AP010904">
    <property type="protein sequence ID" value="BAH76512.1"/>
    <property type="molecule type" value="Genomic_DNA"/>
</dbReference>
<proteinExistence type="predicted"/>
<dbReference type="AlphaFoldDB" id="C4XID7"/>
<sequence>MSYFDEMLDRYGLSHDIFGLSPVTTPALRDTPVASNSQPILAAPDETPAPDTQAEATAVPLEIENAPVVDPAPEHDPSLPPWGRDEDDDLLAGMPDLIAGTAEGIF</sequence>
<protein>
    <submittedName>
        <fullName evidence="2">Uncharacterized protein</fullName>
    </submittedName>
</protein>
<dbReference type="KEGG" id="dma:DMR_30210"/>
<feature type="region of interest" description="Disordered" evidence="1">
    <location>
        <begin position="65"/>
        <end position="92"/>
    </location>
</feature>
<evidence type="ECO:0000313" key="2">
    <source>
        <dbReference type="EMBL" id="BAH76512.1"/>
    </source>
</evidence>
<evidence type="ECO:0000256" key="1">
    <source>
        <dbReference type="SAM" id="MobiDB-lite"/>
    </source>
</evidence>
<dbReference type="OrthoDB" id="5460712at2"/>
<evidence type="ECO:0000313" key="3">
    <source>
        <dbReference type="Proteomes" id="UP000009071"/>
    </source>
</evidence>
<accession>C4XID7</accession>